<accession>A0A1G2FBE1</accession>
<proteinExistence type="predicted"/>
<keyword evidence="1" id="KW-1133">Transmembrane helix</keyword>
<reference evidence="3 4" key="1">
    <citation type="journal article" date="2016" name="Nat. Commun.">
        <title>Thousands of microbial genomes shed light on interconnected biogeochemical processes in an aquifer system.</title>
        <authorList>
            <person name="Anantharaman K."/>
            <person name="Brown C.T."/>
            <person name="Hug L.A."/>
            <person name="Sharon I."/>
            <person name="Castelle C.J."/>
            <person name="Probst A.J."/>
            <person name="Thomas B.C."/>
            <person name="Singh A."/>
            <person name="Wilkins M.J."/>
            <person name="Karaoz U."/>
            <person name="Brodie E.L."/>
            <person name="Williams K.H."/>
            <person name="Hubbard S.S."/>
            <person name="Banfield J.F."/>
        </authorList>
    </citation>
    <scope>NUCLEOTIDE SEQUENCE [LARGE SCALE GENOMIC DNA]</scope>
</reference>
<comment type="caution">
    <text evidence="3">The sequence shown here is derived from an EMBL/GenBank/DDBJ whole genome shotgun (WGS) entry which is preliminary data.</text>
</comment>
<feature type="transmembrane region" description="Helical" evidence="1">
    <location>
        <begin position="25"/>
        <end position="46"/>
    </location>
</feature>
<evidence type="ECO:0000259" key="2">
    <source>
        <dbReference type="Pfam" id="PF08308"/>
    </source>
</evidence>
<dbReference type="AlphaFoldDB" id="A0A1G2FBE1"/>
<dbReference type="EMBL" id="MHMY01000011">
    <property type="protein sequence ID" value="OGZ35394.1"/>
    <property type="molecule type" value="Genomic_DNA"/>
</dbReference>
<sequence length="376" mass="43919">MSFSRLQEYSAWFKISKMTKTARRFLLTSLIIVFLLIAPAVLFYAWGYSFDWQNKKPVLTGGIYLESIPKKAEIYVNDELKARTPKLVKRLLPREYQIKLVKKDHHPWQKKMRVESKLVTEARNIFLVPQKPALELIRNDAGNNFSLEEFLKTDGERKIIIKAEKILSGLNTGTTSLDQIVSYKVIDQDIFYLQKPSYILYQTDLSGAVKNQVSLSPLPENNYQIFISPDRNLAVLDNKDRLYFLNQENKNFENLAENIKEVQFSKDGKKLLYFSKSEIWVYYLKENLIQPFKKAGEKELITRLSQEIKQAIWYPETNEHIIFSVGSLVKITELDGRDIRNTVDFLEKETSQIAYDQETESLYFTEGEKLYSVSLE</sequence>
<dbReference type="SUPFAM" id="SSF82171">
    <property type="entry name" value="DPP6 N-terminal domain-like"/>
    <property type="match status" value="1"/>
</dbReference>
<gene>
    <name evidence="3" type="ORF">A2815_01640</name>
</gene>
<feature type="domain" description="PEGA" evidence="2">
    <location>
        <begin position="61"/>
        <end position="119"/>
    </location>
</feature>
<dbReference type="Proteomes" id="UP000176974">
    <property type="component" value="Unassembled WGS sequence"/>
</dbReference>
<name>A0A1G2FBE1_9BACT</name>
<evidence type="ECO:0000256" key="1">
    <source>
        <dbReference type="SAM" id="Phobius"/>
    </source>
</evidence>
<organism evidence="3 4">
    <name type="scientific">Candidatus Portnoybacteria bacterium RIFCSPHIGHO2_01_FULL_40_12b</name>
    <dbReference type="NCBI Taxonomy" id="1801994"/>
    <lineage>
        <taxon>Bacteria</taxon>
        <taxon>Candidatus Portnoyibacteriota</taxon>
    </lineage>
</organism>
<evidence type="ECO:0000313" key="3">
    <source>
        <dbReference type="EMBL" id="OGZ35394.1"/>
    </source>
</evidence>
<dbReference type="Pfam" id="PF08308">
    <property type="entry name" value="PEGA"/>
    <property type="match status" value="1"/>
</dbReference>
<dbReference type="InterPro" id="IPR013229">
    <property type="entry name" value="PEGA"/>
</dbReference>
<protein>
    <recommendedName>
        <fullName evidence="2">PEGA domain-containing protein</fullName>
    </recommendedName>
</protein>
<evidence type="ECO:0000313" key="4">
    <source>
        <dbReference type="Proteomes" id="UP000176974"/>
    </source>
</evidence>
<keyword evidence="1" id="KW-0812">Transmembrane</keyword>
<keyword evidence="1" id="KW-0472">Membrane</keyword>